<organism evidence="1 2">
    <name type="scientific">Comamonas piscis</name>
    <dbReference type="NCBI Taxonomy" id="1562974"/>
    <lineage>
        <taxon>Bacteria</taxon>
        <taxon>Pseudomonadati</taxon>
        <taxon>Pseudomonadota</taxon>
        <taxon>Betaproteobacteria</taxon>
        <taxon>Burkholderiales</taxon>
        <taxon>Comamonadaceae</taxon>
        <taxon>Comamonas</taxon>
    </lineage>
</organism>
<dbReference type="EMBL" id="CP058554">
    <property type="protein sequence ID" value="QMV74418.1"/>
    <property type="molecule type" value="Genomic_DNA"/>
</dbReference>
<evidence type="ECO:0000313" key="2">
    <source>
        <dbReference type="Proteomes" id="UP000515240"/>
    </source>
</evidence>
<protein>
    <submittedName>
        <fullName evidence="1">DsrE family protein</fullName>
    </submittedName>
</protein>
<dbReference type="AlphaFoldDB" id="A0A7G5EK93"/>
<evidence type="ECO:0000313" key="1">
    <source>
        <dbReference type="EMBL" id="QMV74418.1"/>
    </source>
</evidence>
<dbReference type="InterPro" id="IPR003787">
    <property type="entry name" value="Sulphur_relay_DsrE/F-like"/>
</dbReference>
<dbReference type="InterPro" id="IPR027396">
    <property type="entry name" value="DsrEFH-like"/>
</dbReference>
<reference evidence="1 2" key="1">
    <citation type="journal article" date="2020" name="G3 (Bethesda)">
        <title>CeMbio - The Caenorhabditis elegans Microbiome Resource.</title>
        <authorList>
            <person name="Dirksen P."/>
            <person name="Assie A."/>
            <person name="Zimmermann J."/>
            <person name="Zhang F."/>
            <person name="Tietje A.M."/>
            <person name="Marsh S.A."/>
            <person name="Felix M.A."/>
            <person name="Shapira M."/>
            <person name="Kaleta C."/>
            <person name="Schulenburg H."/>
            <person name="Samuel B."/>
        </authorList>
    </citation>
    <scope>NUCLEOTIDE SEQUENCE [LARGE SCALE GENOMIC DNA]</scope>
    <source>
        <strain evidence="1 2">BIGb0172</strain>
    </source>
</reference>
<dbReference type="SUPFAM" id="SSF75169">
    <property type="entry name" value="DsrEFH-like"/>
    <property type="match status" value="1"/>
</dbReference>
<dbReference type="KEGG" id="cpis:HS961_17135"/>
<name>A0A7G5EK93_9BURK</name>
<keyword evidence="2" id="KW-1185">Reference proteome</keyword>
<dbReference type="RefSeq" id="WP_021026377.1">
    <property type="nucleotide sequence ID" value="NZ_CP058554.1"/>
</dbReference>
<gene>
    <name evidence="1" type="ORF">HS961_17135</name>
</gene>
<dbReference type="Pfam" id="PF02635">
    <property type="entry name" value="DsrE"/>
    <property type="match status" value="1"/>
</dbReference>
<proteinExistence type="predicted"/>
<sequence>MKTVIVVFSDPQSGTQEALGRVVNALFLAYELKEKNRDFDLVFQGTGVRWPAELVKPEHPGHALYEAVLDHIVACGGCADVFGAGAGLAPTGIALVRDKTIPGTTGVLDLSRHLDAGHTLVTF</sequence>
<dbReference type="Proteomes" id="UP000515240">
    <property type="component" value="Chromosome"/>
</dbReference>
<accession>A0A7G5EK93</accession>